<dbReference type="Gene3D" id="3.20.20.80">
    <property type="entry name" value="Glycosidases"/>
    <property type="match status" value="1"/>
</dbReference>
<dbReference type="Pfam" id="PF18310">
    <property type="entry name" value="DUF5605"/>
    <property type="match status" value="1"/>
</dbReference>
<evidence type="ECO:0000313" key="5">
    <source>
        <dbReference type="Proteomes" id="UP000005326"/>
    </source>
</evidence>
<protein>
    <recommendedName>
        <fullName evidence="6">DUF5060 domain-containing protein</fullName>
    </recommendedName>
</protein>
<dbReference type="Proteomes" id="UP000005326">
    <property type="component" value="Unassembled WGS sequence"/>
</dbReference>
<gene>
    <name evidence="4" type="ORF">EUBSIR_02613</name>
</gene>
<evidence type="ECO:0000259" key="2">
    <source>
        <dbReference type="Pfam" id="PF16586"/>
    </source>
</evidence>
<evidence type="ECO:0000259" key="1">
    <source>
        <dbReference type="Pfam" id="PF13204"/>
    </source>
</evidence>
<dbReference type="Gene3D" id="2.60.40.3950">
    <property type="match status" value="1"/>
</dbReference>
<keyword evidence="5" id="KW-1185">Reference proteome</keyword>
<dbReference type="SUPFAM" id="SSF51445">
    <property type="entry name" value="(Trans)glycosidases"/>
    <property type="match status" value="1"/>
</dbReference>
<dbReference type="EMBL" id="ABCA03000055">
    <property type="protein sequence ID" value="EDR99545.1"/>
    <property type="molecule type" value="Genomic_DNA"/>
</dbReference>
<feature type="domain" description="DUF5060" evidence="2">
    <location>
        <begin position="16"/>
        <end position="79"/>
    </location>
</feature>
<reference evidence="4" key="1">
    <citation type="submission" date="2007-10" db="EMBL/GenBank/DDBJ databases">
        <authorList>
            <person name="Fulton L."/>
            <person name="Clifton S."/>
            <person name="Fulton B."/>
            <person name="Xu J."/>
            <person name="Minx P."/>
            <person name="Pepin K.H."/>
            <person name="Johnson M."/>
            <person name="Thiruvilangam P."/>
            <person name="Bhonagiri V."/>
            <person name="Nash W.E."/>
            <person name="Mardis E.R."/>
            <person name="Wilson R.K."/>
        </authorList>
    </citation>
    <scope>NUCLEOTIDE SEQUENCE [LARGE SCALE GENOMIC DNA]</scope>
    <source>
        <strain evidence="4">DSM 15702</strain>
    </source>
</reference>
<comment type="caution">
    <text evidence="4">The sequence shown here is derived from an EMBL/GenBank/DDBJ whole genome shotgun (WGS) entry which is preliminary data.</text>
</comment>
<dbReference type="InterPro" id="IPR013783">
    <property type="entry name" value="Ig-like_fold"/>
</dbReference>
<name>B0MRX7_9FIRM</name>
<evidence type="ECO:0000259" key="3">
    <source>
        <dbReference type="Pfam" id="PF18310"/>
    </source>
</evidence>
<reference evidence="4" key="2">
    <citation type="submission" date="2014-06" db="EMBL/GenBank/DDBJ databases">
        <title>Draft genome sequence of Eubacterium siraeum (DSM 15702).</title>
        <authorList>
            <person name="Sudarsanam P."/>
            <person name="Ley R."/>
            <person name="Guruge J."/>
            <person name="Turnbaugh P.J."/>
            <person name="Mahowald M."/>
            <person name="Liep D."/>
            <person name="Gordon J."/>
        </authorList>
    </citation>
    <scope>NUCLEOTIDE SEQUENCE</scope>
    <source>
        <strain evidence="4">DSM 15702</strain>
    </source>
</reference>
<dbReference type="Gene3D" id="2.60.40.10">
    <property type="entry name" value="Immunoglobulins"/>
    <property type="match status" value="1"/>
</dbReference>
<evidence type="ECO:0000313" key="4">
    <source>
        <dbReference type="EMBL" id="EDR99545.1"/>
    </source>
</evidence>
<feature type="domain" description="DUF5605" evidence="3">
    <location>
        <begin position="442"/>
        <end position="507"/>
    </location>
</feature>
<sequence length="514" mass="59939">MCKDIGGTIMNYTKSVEKWGVFEFCSEGTTAGNPFLERSITALFESDSERKTVNGFYDGNGIYKVRFMPSFEEEYHFTVCGNFSDSKYEGTFSVTPPSENNHGCVKVHNKYHFQYSDGTPYYPVGTTCYVWNLQSDDLIAQTLETLKNSPFNKIRFCIFPKSYCYNSREPRSYPYEGTPVDGSAITEDNVWGYTPDSKGNNWDFERFNPKHFQHIEYCITELQKLGIEADIILFHPYDRWGFSTMTPEQNELYLKYTAARFSAFRNVWWAFANEYDLIKNKSIEDWERYAQIIVESDPYDHLRSIHNGNQFYDHTKSWITHCSIQRSPEGTSEWRKSYGKPIVIDEMLYEGNIQYAWGNISPQELVRRFWEALCRGGYGGHGETYIDDKAVWWSHGGELKGDSPERIAFMRKILEEAPNGGLRPKNMEWDELCVVPEDENLADETGYHLFYNGISRPGFRYYHIDDNNIYTVDIIDTWNMTVENVGSFKGRFRIDLPTREYLAVRIKKAEDGIE</sequence>
<dbReference type="AlphaFoldDB" id="B0MRX7"/>
<dbReference type="InterPro" id="IPR025277">
    <property type="entry name" value="Apiosidase-like_cat_dom"/>
</dbReference>
<dbReference type="PANTHER" id="PTHR37836">
    <property type="entry name" value="LMO1036 PROTEIN"/>
    <property type="match status" value="1"/>
</dbReference>
<accession>B0MRX7</accession>
<dbReference type="InterPro" id="IPR041239">
    <property type="entry name" value="DUF5605"/>
</dbReference>
<proteinExistence type="predicted"/>
<dbReference type="InterPro" id="IPR032260">
    <property type="entry name" value="DUF5060"/>
</dbReference>
<feature type="domain" description="Apiosidase-like catalytic" evidence="1">
    <location>
        <begin position="108"/>
        <end position="393"/>
    </location>
</feature>
<organism evidence="4 5">
    <name type="scientific">[Eubacterium] siraeum DSM 15702</name>
    <dbReference type="NCBI Taxonomy" id="428128"/>
    <lineage>
        <taxon>Bacteria</taxon>
        <taxon>Bacillati</taxon>
        <taxon>Bacillota</taxon>
        <taxon>Clostridia</taxon>
        <taxon>Eubacteriales</taxon>
        <taxon>Oscillospiraceae</taxon>
        <taxon>Oscillospiraceae incertae sedis</taxon>
    </lineage>
</organism>
<dbReference type="PANTHER" id="PTHR37836:SF2">
    <property type="entry name" value="DUF4038 DOMAIN-CONTAINING PROTEIN"/>
    <property type="match status" value="1"/>
</dbReference>
<dbReference type="Pfam" id="PF16586">
    <property type="entry name" value="DUF5060"/>
    <property type="match status" value="1"/>
</dbReference>
<dbReference type="Pfam" id="PF13204">
    <property type="entry name" value="Apiosidase"/>
    <property type="match status" value="1"/>
</dbReference>
<dbReference type="InterPro" id="IPR017853">
    <property type="entry name" value="GH"/>
</dbReference>
<evidence type="ECO:0008006" key="6">
    <source>
        <dbReference type="Google" id="ProtNLM"/>
    </source>
</evidence>